<accession>A0A318ZKF3</accession>
<evidence type="ECO:0000313" key="2">
    <source>
        <dbReference type="EMBL" id="PYH44260.1"/>
    </source>
</evidence>
<gene>
    <name evidence="2" type="ORF">BP01DRAFT_424313</name>
</gene>
<feature type="compositionally biased region" description="Acidic residues" evidence="1">
    <location>
        <begin position="18"/>
        <end position="27"/>
    </location>
</feature>
<feature type="region of interest" description="Disordered" evidence="1">
    <location>
        <begin position="1"/>
        <end position="54"/>
    </location>
</feature>
<keyword evidence="3" id="KW-1185">Reference proteome</keyword>
<dbReference type="Proteomes" id="UP000248349">
    <property type="component" value="Unassembled WGS sequence"/>
</dbReference>
<feature type="compositionally biased region" description="Low complexity" evidence="1">
    <location>
        <begin position="335"/>
        <end position="344"/>
    </location>
</feature>
<proteinExistence type="predicted"/>
<feature type="compositionally biased region" description="Basic and acidic residues" evidence="1">
    <location>
        <begin position="28"/>
        <end position="38"/>
    </location>
</feature>
<evidence type="ECO:0000313" key="3">
    <source>
        <dbReference type="Proteomes" id="UP000248349"/>
    </source>
</evidence>
<feature type="region of interest" description="Disordered" evidence="1">
    <location>
        <begin position="178"/>
        <end position="274"/>
    </location>
</feature>
<dbReference type="RefSeq" id="XP_025430242.1">
    <property type="nucleotide sequence ID" value="XM_025579690.1"/>
</dbReference>
<dbReference type="OrthoDB" id="4171340at2759"/>
<reference evidence="2 3" key="1">
    <citation type="submission" date="2016-12" db="EMBL/GenBank/DDBJ databases">
        <title>The genomes of Aspergillus section Nigri reveals drivers in fungal speciation.</title>
        <authorList>
            <consortium name="DOE Joint Genome Institute"/>
            <person name="Vesth T.C."/>
            <person name="Nybo J."/>
            <person name="Theobald S."/>
            <person name="Brandl J."/>
            <person name="Frisvad J.C."/>
            <person name="Nielsen K.F."/>
            <person name="Lyhne E.K."/>
            <person name="Kogle M.E."/>
            <person name="Kuo A."/>
            <person name="Riley R."/>
            <person name="Clum A."/>
            <person name="Nolan M."/>
            <person name="Lipzen A."/>
            <person name="Salamov A."/>
            <person name="Henrissat B."/>
            <person name="Wiebenga A."/>
            <person name="De Vries R.P."/>
            <person name="Grigoriev I.V."/>
            <person name="Mortensen U.H."/>
            <person name="Andersen M.R."/>
            <person name="Baker S.E."/>
        </authorList>
    </citation>
    <scope>NUCLEOTIDE SEQUENCE [LARGE SCALE GENOMIC DNA]</scope>
    <source>
        <strain evidence="2 3">JOP 1030-1</strain>
    </source>
</reference>
<name>A0A318ZKF3_9EURO</name>
<dbReference type="EMBL" id="KZ821238">
    <property type="protein sequence ID" value="PYH44260.1"/>
    <property type="molecule type" value="Genomic_DNA"/>
</dbReference>
<organism evidence="2 3">
    <name type="scientific">Aspergillus saccharolyticus JOP 1030-1</name>
    <dbReference type="NCBI Taxonomy" id="1450539"/>
    <lineage>
        <taxon>Eukaryota</taxon>
        <taxon>Fungi</taxon>
        <taxon>Dikarya</taxon>
        <taxon>Ascomycota</taxon>
        <taxon>Pezizomycotina</taxon>
        <taxon>Eurotiomycetes</taxon>
        <taxon>Eurotiomycetidae</taxon>
        <taxon>Eurotiales</taxon>
        <taxon>Aspergillaceae</taxon>
        <taxon>Aspergillus</taxon>
        <taxon>Aspergillus subgen. Circumdati</taxon>
    </lineage>
</organism>
<dbReference type="STRING" id="1450539.A0A318ZKF3"/>
<feature type="compositionally biased region" description="Basic and acidic residues" evidence="1">
    <location>
        <begin position="292"/>
        <end position="307"/>
    </location>
</feature>
<dbReference type="GeneID" id="37080919"/>
<sequence>MMFNPNIHGPRPGHDQDDPIVLDGDEDLGNHLEPHFDSDTDDSSESVSSRPNDRNRLPAHVLAQQQLSQLQWPQHDRPSNQSTTITTTTNDNNNTPNPPRTTSTTTDTNPTTETQTLYHASLEQDKKHRSRVREERHAALCVLMDRELLTVQALAAHETIPQTRRRFLAKLLSPEDPESATTLQADRFIIQHPTLRSSRSRSHSPPSRSGSVSVGASLPGSPAAASATTTTITPGGISTPGPSGATTPGATTPGVDERRSRIGVGIGIGGPITTTGLIVPRRVEDVCETDEGGWRRPVVDQRERDRGGAGTNRGSPAGSTLSSSSAGRAKGGGRSSAAATAGSTPERNGRRVKGRSQRERERERGRTRRGLVGAGSIL</sequence>
<feature type="compositionally biased region" description="Low complexity" evidence="1">
    <location>
        <begin position="203"/>
        <end position="254"/>
    </location>
</feature>
<protein>
    <submittedName>
        <fullName evidence="2">Uncharacterized protein</fullName>
    </submittedName>
</protein>
<feature type="region of interest" description="Disordered" evidence="1">
    <location>
        <begin position="69"/>
        <end position="112"/>
    </location>
</feature>
<dbReference type="AlphaFoldDB" id="A0A318ZKF3"/>
<feature type="compositionally biased region" description="Low complexity" evidence="1">
    <location>
        <begin position="314"/>
        <end position="328"/>
    </location>
</feature>
<evidence type="ECO:0000256" key="1">
    <source>
        <dbReference type="SAM" id="MobiDB-lite"/>
    </source>
</evidence>
<feature type="region of interest" description="Disordered" evidence="1">
    <location>
        <begin position="287"/>
        <end position="378"/>
    </location>
</feature>